<dbReference type="EMBL" id="LXEP01000044">
    <property type="protein sequence ID" value="OAT17067.1"/>
    <property type="molecule type" value="Genomic_DNA"/>
</dbReference>
<reference evidence="1 2" key="1">
    <citation type="submission" date="2016-04" db="EMBL/GenBank/DDBJ databases">
        <title>ATOL: Assembling a taxonomically balanced genome-scale reconstruction of the evolutionary history of the Enterobacteriaceae.</title>
        <authorList>
            <person name="Plunkett G.III."/>
            <person name="Neeno-Eckwall E.C."/>
            <person name="Glasner J.D."/>
            <person name="Perna N.T."/>
        </authorList>
    </citation>
    <scope>NUCLEOTIDE SEQUENCE [LARGE SCALE GENOMIC DNA]</scope>
    <source>
        <strain evidence="1 2">ATCC 51604</strain>
    </source>
</reference>
<name>A0A1B7HN68_9ENTR</name>
<dbReference type="Proteomes" id="UP000078504">
    <property type="component" value="Unassembled WGS sequence"/>
</dbReference>
<protein>
    <recommendedName>
        <fullName evidence="3">Transposase</fullName>
    </recommendedName>
</protein>
<evidence type="ECO:0000313" key="1">
    <source>
        <dbReference type="EMBL" id="OAT17067.1"/>
    </source>
</evidence>
<gene>
    <name evidence="1" type="ORF">M977_04313</name>
</gene>
<accession>A0A1B7HN68</accession>
<dbReference type="Gene3D" id="1.10.10.60">
    <property type="entry name" value="Homeodomain-like"/>
    <property type="match status" value="1"/>
</dbReference>
<dbReference type="RefSeq" id="WP_157092107.1">
    <property type="nucleotide sequence ID" value="NZ_LXEP01000044.1"/>
</dbReference>
<comment type="caution">
    <text evidence="1">The sequence shown here is derived from an EMBL/GenBank/DDBJ whole genome shotgun (WGS) entry which is preliminary data.</text>
</comment>
<dbReference type="AlphaFoldDB" id="A0A1B7HN68"/>
<evidence type="ECO:0008006" key="3">
    <source>
        <dbReference type="Google" id="ProtNLM"/>
    </source>
</evidence>
<evidence type="ECO:0000313" key="2">
    <source>
        <dbReference type="Proteomes" id="UP000078504"/>
    </source>
</evidence>
<dbReference type="PATRIC" id="fig|1354253.4.peg.4425"/>
<sequence>MRLRKLTETDINRLAVEWLQADTEGKKELLKKYDIAKPTLYRTMKRYGIEFKKIIH</sequence>
<proteinExistence type="predicted"/>
<organism evidence="1 2">
    <name type="scientific">Buttiauxella gaviniae ATCC 51604</name>
    <dbReference type="NCBI Taxonomy" id="1354253"/>
    <lineage>
        <taxon>Bacteria</taxon>
        <taxon>Pseudomonadati</taxon>
        <taxon>Pseudomonadota</taxon>
        <taxon>Gammaproteobacteria</taxon>
        <taxon>Enterobacterales</taxon>
        <taxon>Enterobacteriaceae</taxon>
        <taxon>Buttiauxella</taxon>
    </lineage>
</organism>